<proteinExistence type="predicted"/>
<dbReference type="Proteomes" id="UP001443914">
    <property type="component" value="Unassembled WGS sequence"/>
</dbReference>
<reference evidence="2" key="1">
    <citation type="submission" date="2024-03" db="EMBL/GenBank/DDBJ databases">
        <title>WGS assembly of Saponaria officinalis var. Norfolk2.</title>
        <authorList>
            <person name="Jenkins J."/>
            <person name="Shu S."/>
            <person name="Grimwood J."/>
            <person name="Barry K."/>
            <person name="Goodstein D."/>
            <person name="Schmutz J."/>
            <person name="Leebens-Mack J."/>
            <person name="Osbourn A."/>
        </authorList>
    </citation>
    <scope>NUCLEOTIDE SEQUENCE [LARGE SCALE GENOMIC DNA]</scope>
    <source>
        <strain evidence="2">JIC</strain>
    </source>
</reference>
<feature type="region of interest" description="Disordered" evidence="1">
    <location>
        <begin position="1"/>
        <end position="131"/>
    </location>
</feature>
<accession>A0AAW1GRZ8</accession>
<organism evidence="2 3">
    <name type="scientific">Saponaria officinalis</name>
    <name type="common">Common soapwort</name>
    <name type="synonym">Lychnis saponaria</name>
    <dbReference type="NCBI Taxonomy" id="3572"/>
    <lineage>
        <taxon>Eukaryota</taxon>
        <taxon>Viridiplantae</taxon>
        <taxon>Streptophyta</taxon>
        <taxon>Embryophyta</taxon>
        <taxon>Tracheophyta</taxon>
        <taxon>Spermatophyta</taxon>
        <taxon>Magnoliopsida</taxon>
        <taxon>eudicotyledons</taxon>
        <taxon>Gunneridae</taxon>
        <taxon>Pentapetalae</taxon>
        <taxon>Caryophyllales</taxon>
        <taxon>Caryophyllaceae</taxon>
        <taxon>Caryophylleae</taxon>
        <taxon>Saponaria</taxon>
    </lineage>
</organism>
<dbReference type="EMBL" id="JBDFQZ010000014">
    <property type="protein sequence ID" value="KAK9665798.1"/>
    <property type="molecule type" value="Genomic_DNA"/>
</dbReference>
<keyword evidence="3" id="KW-1185">Reference proteome</keyword>
<protein>
    <submittedName>
        <fullName evidence="2">Uncharacterized protein</fullName>
    </submittedName>
</protein>
<evidence type="ECO:0000256" key="1">
    <source>
        <dbReference type="SAM" id="MobiDB-lite"/>
    </source>
</evidence>
<evidence type="ECO:0000313" key="2">
    <source>
        <dbReference type="EMBL" id="KAK9665798.1"/>
    </source>
</evidence>
<name>A0AAW1GRZ8_SAPOF</name>
<comment type="caution">
    <text evidence="2">The sequence shown here is derived from an EMBL/GenBank/DDBJ whole genome shotgun (WGS) entry which is preliminary data.</text>
</comment>
<feature type="compositionally biased region" description="Low complexity" evidence="1">
    <location>
        <begin position="95"/>
        <end position="108"/>
    </location>
</feature>
<sequence length="131" mass="13694">MGGCASRPKDLDINEPAPVQAPVVDKTEPEPVAQENNGGEETKTEEALVDQSEAAEETTESSESKPAEEVAEAVKTEEKVEAKAEETAEAKPEVEAVAEPEAVAATEPVEAEVKPVEAQNSENKTVAPAAV</sequence>
<feature type="compositionally biased region" description="Basic and acidic residues" evidence="1">
    <location>
        <begin position="62"/>
        <end position="94"/>
    </location>
</feature>
<evidence type="ECO:0000313" key="3">
    <source>
        <dbReference type="Proteomes" id="UP001443914"/>
    </source>
</evidence>
<gene>
    <name evidence="2" type="ORF">RND81_14G137300</name>
</gene>
<dbReference type="AlphaFoldDB" id="A0AAW1GRZ8"/>